<dbReference type="EMBL" id="UINC01080353">
    <property type="protein sequence ID" value="SVC23209.1"/>
    <property type="molecule type" value="Genomic_DNA"/>
</dbReference>
<protein>
    <submittedName>
        <fullName evidence="1">Uncharacterized protein</fullName>
    </submittedName>
</protein>
<gene>
    <name evidence="1" type="ORF">METZ01_LOCUS276063</name>
</gene>
<organism evidence="1">
    <name type="scientific">marine metagenome</name>
    <dbReference type="NCBI Taxonomy" id="408172"/>
    <lineage>
        <taxon>unclassified sequences</taxon>
        <taxon>metagenomes</taxon>
        <taxon>ecological metagenomes</taxon>
    </lineage>
</organism>
<proteinExistence type="predicted"/>
<dbReference type="AlphaFoldDB" id="A0A382KG65"/>
<name>A0A382KG65_9ZZZZ</name>
<sequence>MPLNKVDISMFPAPSTGSAWATEAAGIPAVGADGQVLTSDGTDWTSEAIPPNPHVHDPGQVIEDIVLKDYGETTNAIGAIGGGTQDIDLELGNSVSATVDTAETTFTFSNPSVAPLGCGFTLILTNGGSQTVNWPASVAWGGGLFGGAPILTTAGVDVLTFWTIDAGTIWHGIAASLDSN</sequence>
<evidence type="ECO:0000313" key="1">
    <source>
        <dbReference type="EMBL" id="SVC23209.1"/>
    </source>
</evidence>
<accession>A0A382KG65</accession>
<reference evidence="1" key="1">
    <citation type="submission" date="2018-05" db="EMBL/GenBank/DDBJ databases">
        <authorList>
            <person name="Lanie J.A."/>
            <person name="Ng W.-L."/>
            <person name="Kazmierczak K.M."/>
            <person name="Andrzejewski T.M."/>
            <person name="Davidsen T.M."/>
            <person name="Wayne K.J."/>
            <person name="Tettelin H."/>
            <person name="Glass J.I."/>
            <person name="Rusch D."/>
            <person name="Podicherti R."/>
            <person name="Tsui H.-C.T."/>
            <person name="Winkler M.E."/>
        </authorList>
    </citation>
    <scope>NUCLEOTIDE SEQUENCE</scope>
</reference>